<protein>
    <submittedName>
        <fullName evidence="5">Response regulator transcription factor</fullName>
    </submittedName>
</protein>
<dbReference type="Gene3D" id="1.10.10.10">
    <property type="entry name" value="Winged helix-like DNA-binding domain superfamily/Winged helix DNA-binding domain"/>
    <property type="match status" value="1"/>
</dbReference>
<dbReference type="FunFam" id="1.10.10.10:FF:000153">
    <property type="entry name" value="LuxR family transcriptional regulator"/>
    <property type="match status" value="1"/>
</dbReference>
<comment type="caution">
    <text evidence="5">The sequence shown here is derived from an EMBL/GenBank/DDBJ whole genome shotgun (WGS) entry which is preliminary data.</text>
</comment>
<dbReference type="Pfam" id="PF00196">
    <property type="entry name" value="GerE"/>
    <property type="match status" value="1"/>
</dbReference>
<evidence type="ECO:0000313" key="6">
    <source>
        <dbReference type="Proteomes" id="UP000319130"/>
    </source>
</evidence>
<keyword evidence="2" id="KW-0238">DNA-binding</keyword>
<dbReference type="AlphaFoldDB" id="A0A523W672"/>
<dbReference type="PANTHER" id="PTHR43214">
    <property type="entry name" value="TWO-COMPONENT RESPONSE REGULATOR"/>
    <property type="match status" value="1"/>
</dbReference>
<evidence type="ECO:0000259" key="4">
    <source>
        <dbReference type="PROSITE" id="PS50043"/>
    </source>
</evidence>
<dbReference type="EMBL" id="SOIZ01000191">
    <property type="protein sequence ID" value="TET62319.1"/>
    <property type="molecule type" value="Genomic_DNA"/>
</dbReference>
<proteinExistence type="predicted"/>
<evidence type="ECO:0000256" key="2">
    <source>
        <dbReference type="ARBA" id="ARBA00023125"/>
    </source>
</evidence>
<gene>
    <name evidence="5" type="ORF">E3J48_04380</name>
</gene>
<accession>A0A523W672</accession>
<dbReference type="GO" id="GO:0003677">
    <property type="term" value="F:DNA binding"/>
    <property type="evidence" value="ECO:0007669"/>
    <property type="project" value="UniProtKB-KW"/>
</dbReference>
<dbReference type="InterPro" id="IPR036388">
    <property type="entry name" value="WH-like_DNA-bd_sf"/>
</dbReference>
<dbReference type="PROSITE" id="PS00622">
    <property type="entry name" value="HTH_LUXR_1"/>
    <property type="match status" value="1"/>
</dbReference>
<evidence type="ECO:0000256" key="3">
    <source>
        <dbReference type="ARBA" id="ARBA00023163"/>
    </source>
</evidence>
<evidence type="ECO:0000256" key="1">
    <source>
        <dbReference type="ARBA" id="ARBA00023015"/>
    </source>
</evidence>
<reference evidence="5 6" key="1">
    <citation type="submission" date="2019-03" db="EMBL/GenBank/DDBJ databases">
        <title>Metabolic potential of uncultured bacteria and archaea associated with petroleum seepage in deep-sea sediments.</title>
        <authorList>
            <person name="Dong X."/>
            <person name="Hubert C."/>
        </authorList>
    </citation>
    <scope>NUCLEOTIDE SEQUENCE [LARGE SCALE GENOMIC DNA]</scope>
    <source>
        <strain evidence="5">E29_bin52</strain>
    </source>
</reference>
<dbReference type="CDD" id="cd06170">
    <property type="entry name" value="LuxR_C_like"/>
    <property type="match status" value="1"/>
</dbReference>
<dbReference type="Gene3D" id="3.40.50.2300">
    <property type="match status" value="1"/>
</dbReference>
<dbReference type="PROSITE" id="PS50043">
    <property type="entry name" value="HTH_LUXR_2"/>
    <property type="match status" value="1"/>
</dbReference>
<feature type="domain" description="HTH luxR-type" evidence="4">
    <location>
        <begin position="163"/>
        <end position="228"/>
    </location>
</feature>
<dbReference type="PRINTS" id="PR00038">
    <property type="entry name" value="HTHLUXR"/>
</dbReference>
<dbReference type="Proteomes" id="UP000319130">
    <property type="component" value="Unassembled WGS sequence"/>
</dbReference>
<dbReference type="InterPro" id="IPR000792">
    <property type="entry name" value="Tscrpt_reg_LuxR_C"/>
</dbReference>
<dbReference type="PANTHER" id="PTHR43214:SF38">
    <property type="entry name" value="NITRATE_NITRITE RESPONSE REGULATOR PROTEIN NARL"/>
    <property type="match status" value="1"/>
</dbReference>
<name>A0A523W672_UNCAE</name>
<dbReference type="SUPFAM" id="SSF46894">
    <property type="entry name" value="C-terminal effector domain of the bipartite response regulators"/>
    <property type="match status" value="1"/>
</dbReference>
<dbReference type="SMART" id="SM00421">
    <property type="entry name" value="HTH_LUXR"/>
    <property type="match status" value="1"/>
</dbReference>
<dbReference type="GO" id="GO:0006355">
    <property type="term" value="P:regulation of DNA-templated transcription"/>
    <property type="evidence" value="ECO:0007669"/>
    <property type="project" value="InterPro"/>
</dbReference>
<dbReference type="InterPro" id="IPR039420">
    <property type="entry name" value="WalR-like"/>
</dbReference>
<keyword evidence="1" id="KW-0805">Transcription regulation</keyword>
<dbReference type="InterPro" id="IPR016032">
    <property type="entry name" value="Sig_transdc_resp-reg_C-effctor"/>
</dbReference>
<organism evidence="5 6">
    <name type="scientific">Aerophobetes bacterium</name>
    <dbReference type="NCBI Taxonomy" id="2030807"/>
    <lineage>
        <taxon>Bacteria</taxon>
        <taxon>Candidatus Aerophobota</taxon>
    </lineage>
</organism>
<keyword evidence="3" id="KW-0804">Transcription</keyword>
<evidence type="ECO:0000313" key="5">
    <source>
        <dbReference type="EMBL" id="TET62319.1"/>
    </source>
</evidence>
<sequence>MNSKEHGKDNSTVALTGKSIYVVGPLSPQNSLIASFLEGAIGAKCLVAVSLREIPRTAAENIEQPRLVLWDCFGKNAENCLIEYEAHADRISSLDLVALFNISSGRGIEERILAQGVQGFFYRHDSLEQLAKGVRAILDGELWISRTIMADHIRKMSNPHHKSIKNNADLTLREIEVLTMIAAGSKNAVIADKLSISPHTVKTHLYNIFKKINVPNRLQASLWAAKNLGEQ</sequence>